<dbReference type="Gene3D" id="1.10.10.10">
    <property type="entry name" value="Winged helix-like DNA-binding domain superfamily/Winged helix DNA-binding domain"/>
    <property type="match status" value="1"/>
</dbReference>
<dbReference type="InterPro" id="IPR036388">
    <property type="entry name" value="WH-like_DNA-bd_sf"/>
</dbReference>
<gene>
    <name evidence="1" type="ORF">IQ35_02663</name>
</gene>
<proteinExistence type="predicted"/>
<sequence length="187" mass="19852">MLPAADPLAALAEWVRQLREDETPFLEGGSEFVEIEGHVFSRFAPRGAAWAASLAASLRPQLFGLGAAPLALAGLTPRSLFREILESPLPSLLSTSITSAAVAVSSDLSSMRQALNRRNLELRGLYASSHAPHAWQLISALGPLTRAELARALDVTPRTASQAVIALENANLVRLRPTDKVIQAAGG</sequence>
<evidence type="ECO:0000313" key="2">
    <source>
        <dbReference type="Proteomes" id="UP000316624"/>
    </source>
</evidence>
<dbReference type="Proteomes" id="UP000316624">
    <property type="component" value="Unassembled WGS sequence"/>
</dbReference>
<accession>A0A562K9N0</accession>
<dbReference type="SUPFAM" id="SSF46785">
    <property type="entry name" value="Winged helix' DNA-binding domain"/>
    <property type="match status" value="1"/>
</dbReference>
<organism evidence="1 2">
    <name type="scientific">Sphingobium wenxiniae (strain DSM 21828 / CGMCC 1.7748 / JZ-1)</name>
    <dbReference type="NCBI Taxonomy" id="595605"/>
    <lineage>
        <taxon>Bacteria</taxon>
        <taxon>Pseudomonadati</taxon>
        <taxon>Pseudomonadota</taxon>
        <taxon>Alphaproteobacteria</taxon>
        <taxon>Sphingomonadales</taxon>
        <taxon>Sphingomonadaceae</taxon>
        <taxon>Sphingobium</taxon>
    </lineage>
</organism>
<evidence type="ECO:0000313" key="1">
    <source>
        <dbReference type="EMBL" id="TWH92140.1"/>
    </source>
</evidence>
<reference evidence="1 2" key="1">
    <citation type="journal article" date="2015" name="Stand. Genomic Sci.">
        <title>Genomic Encyclopedia of Bacterial and Archaeal Type Strains, Phase III: the genomes of soil and plant-associated and newly described type strains.</title>
        <authorList>
            <person name="Whitman W.B."/>
            <person name="Woyke T."/>
            <person name="Klenk H.P."/>
            <person name="Zhou Y."/>
            <person name="Lilburn T.G."/>
            <person name="Beck B.J."/>
            <person name="De Vos P."/>
            <person name="Vandamme P."/>
            <person name="Eisen J.A."/>
            <person name="Garrity G."/>
            <person name="Hugenholtz P."/>
            <person name="Kyrpides N.C."/>
        </authorList>
    </citation>
    <scope>NUCLEOTIDE SEQUENCE [LARGE SCALE GENOMIC DNA]</scope>
    <source>
        <strain evidence="1 2">CGMCC 1.7748</strain>
    </source>
</reference>
<comment type="caution">
    <text evidence="1">The sequence shown here is derived from an EMBL/GenBank/DDBJ whole genome shotgun (WGS) entry which is preliminary data.</text>
</comment>
<dbReference type="AlphaFoldDB" id="A0A562K9N0"/>
<protein>
    <submittedName>
        <fullName evidence="1">Uncharacterized protein</fullName>
    </submittedName>
</protein>
<dbReference type="EMBL" id="VLKK01000010">
    <property type="protein sequence ID" value="TWH92140.1"/>
    <property type="molecule type" value="Genomic_DNA"/>
</dbReference>
<keyword evidence="2" id="KW-1185">Reference proteome</keyword>
<dbReference type="RefSeq" id="WP_175485412.1">
    <property type="nucleotide sequence ID" value="NZ_JACIIY010000017.1"/>
</dbReference>
<dbReference type="InterPro" id="IPR036390">
    <property type="entry name" value="WH_DNA-bd_sf"/>
</dbReference>
<name>A0A562K9N0_SPHWJ</name>